<dbReference type="AlphaFoldDB" id="A0A222FHG1"/>
<dbReference type="GO" id="GO:0005737">
    <property type="term" value="C:cytoplasm"/>
    <property type="evidence" value="ECO:0007669"/>
    <property type="project" value="TreeGrafter"/>
</dbReference>
<dbReference type="OrthoDB" id="9803010at2"/>
<evidence type="ECO:0000259" key="1">
    <source>
        <dbReference type="Pfam" id="PF01370"/>
    </source>
</evidence>
<protein>
    <recommendedName>
        <fullName evidence="1">NAD-dependent epimerase/dehydratase domain-containing protein</fullName>
    </recommendedName>
</protein>
<dbReference type="Pfam" id="PF01370">
    <property type="entry name" value="Epimerase"/>
    <property type="match status" value="1"/>
</dbReference>
<dbReference type="EMBL" id="CP022530">
    <property type="protein sequence ID" value="ASP38507.1"/>
    <property type="molecule type" value="Genomic_DNA"/>
</dbReference>
<reference evidence="2 3" key="1">
    <citation type="submission" date="2017-07" db="EMBL/GenBank/DDBJ databases">
        <title>Annotated genome sequence of Bacterioplanes sanyensis isolated from Red Sea.</title>
        <authorList>
            <person name="Rehman Z.U."/>
        </authorList>
    </citation>
    <scope>NUCLEOTIDE SEQUENCE [LARGE SCALE GENOMIC DNA]</scope>
    <source>
        <strain evidence="2 3">NV9</strain>
    </source>
</reference>
<gene>
    <name evidence="2" type="ORF">CHH28_07400</name>
</gene>
<dbReference type="RefSeq" id="WP_094059699.1">
    <property type="nucleotide sequence ID" value="NZ_CP022530.1"/>
</dbReference>
<dbReference type="GO" id="GO:0004029">
    <property type="term" value="F:aldehyde dehydrogenase (NAD+) activity"/>
    <property type="evidence" value="ECO:0007669"/>
    <property type="project" value="TreeGrafter"/>
</dbReference>
<feature type="domain" description="NAD-dependent epimerase/dehydratase" evidence="1">
    <location>
        <begin position="5"/>
        <end position="75"/>
    </location>
</feature>
<dbReference type="Proteomes" id="UP000202440">
    <property type="component" value="Chromosome"/>
</dbReference>
<dbReference type="InterPro" id="IPR051783">
    <property type="entry name" value="NAD(P)-dependent_oxidoreduct"/>
</dbReference>
<accession>A0A222FHG1</accession>
<keyword evidence="3" id="KW-1185">Reference proteome</keyword>
<dbReference type="InterPro" id="IPR001509">
    <property type="entry name" value="Epimerase_deHydtase"/>
</dbReference>
<dbReference type="PANTHER" id="PTHR48079:SF6">
    <property type="entry name" value="NAD(P)-BINDING DOMAIN-CONTAINING PROTEIN-RELATED"/>
    <property type="match status" value="1"/>
</dbReference>
<dbReference type="SUPFAM" id="SSF51735">
    <property type="entry name" value="NAD(P)-binding Rossmann-fold domains"/>
    <property type="match status" value="1"/>
</dbReference>
<dbReference type="Gene3D" id="3.40.50.720">
    <property type="entry name" value="NAD(P)-binding Rossmann-like Domain"/>
    <property type="match status" value="1"/>
</dbReference>
<sequence>MKKRVLVTGASGNVGSAVCAELLRHDYQVMGLARSDDSEHALQQLGIQVVRGCLTQPEQWIAMTDDVQAVIHTACTFASDMDETDHHFLRCLSQQAQKREQPLTLLYTAGCWTYGHHNDVISENSAKQSTLDFQWMVDGMEYLRSEPGIDVRIVSPSNVVDRETDLLPDILRWEYQQLGHTTVPDTPELSWSLVERQDLAQLYRLVLERGQPGEEYIASAIAQASPQQLAQRLQDGPAQAITISEWCERYGRWAEGYGLKQIFSSDKAMQQLGWQPALTCLS</sequence>
<organism evidence="2 3">
    <name type="scientific">Bacterioplanes sanyensis</name>
    <dbReference type="NCBI Taxonomy" id="1249553"/>
    <lineage>
        <taxon>Bacteria</taxon>
        <taxon>Pseudomonadati</taxon>
        <taxon>Pseudomonadota</taxon>
        <taxon>Gammaproteobacteria</taxon>
        <taxon>Oceanospirillales</taxon>
        <taxon>Oceanospirillaceae</taxon>
        <taxon>Bacterioplanes</taxon>
    </lineage>
</organism>
<dbReference type="KEGG" id="bsan:CHH28_07400"/>
<dbReference type="PANTHER" id="PTHR48079">
    <property type="entry name" value="PROTEIN YEEZ"/>
    <property type="match status" value="1"/>
</dbReference>
<evidence type="ECO:0000313" key="2">
    <source>
        <dbReference type="EMBL" id="ASP38507.1"/>
    </source>
</evidence>
<name>A0A222FHG1_9GAMM</name>
<evidence type="ECO:0000313" key="3">
    <source>
        <dbReference type="Proteomes" id="UP000202440"/>
    </source>
</evidence>
<dbReference type="InterPro" id="IPR036291">
    <property type="entry name" value="NAD(P)-bd_dom_sf"/>
</dbReference>
<proteinExistence type="predicted"/>